<accession>A0AAN9KK45</accession>
<keyword evidence="3" id="KW-1185">Reference proteome</keyword>
<name>A0AAN9KK45_CLITE</name>
<dbReference type="AlphaFoldDB" id="A0AAN9KK45"/>
<keyword evidence="1" id="KW-0472">Membrane</keyword>
<dbReference type="Proteomes" id="UP001359559">
    <property type="component" value="Unassembled WGS sequence"/>
</dbReference>
<proteinExistence type="predicted"/>
<dbReference type="EMBL" id="JAYKXN010000001">
    <property type="protein sequence ID" value="KAK7317683.1"/>
    <property type="molecule type" value="Genomic_DNA"/>
</dbReference>
<evidence type="ECO:0000313" key="2">
    <source>
        <dbReference type="EMBL" id="KAK7317683.1"/>
    </source>
</evidence>
<organism evidence="2 3">
    <name type="scientific">Clitoria ternatea</name>
    <name type="common">Butterfly pea</name>
    <dbReference type="NCBI Taxonomy" id="43366"/>
    <lineage>
        <taxon>Eukaryota</taxon>
        <taxon>Viridiplantae</taxon>
        <taxon>Streptophyta</taxon>
        <taxon>Embryophyta</taxon>
        <taxon>Tracheophyta</taxon>
        <taxon>Spermatophyta</taxon>
        <taxon>Magnoliopsida</taxon>
        <taxon>eudicotyledons</taxon>
        <taxon>Gunneridae</taxon>
        <taxon>Pentapetalae</taxon>
        <taxon>rosids</taxon>
        <taxon>fabids</taxon>
        <taxon>Fabales</taxon>
        <taxon>Fabaceae</taxon>
        <taxon>Papilionoideae</taxon>
        <taxon>50 kb inversion clade</taxon>
        <taxon>NPAAA clade</taxon>
        <taxon>indigoferoid/millettioid clade</taxon>
        <taxon>Phaseoleae</taxon>
        <taxon>Clitoria</taxon>
    </lineage>
</organism>
<protein>
    <submittedName>
        <fullName evidence="2">Uncharacterized protein</fullName>
    </submittedName>
</protein>
<feature type="transmembrane region" description="Helical" evidence="1">
    <location>
        <begin position="6"/>
        <end position="24"/>
    </location>
</feature>
<sequence length="74" mass="8477">MDVTPSLVPLFPYSFSVFLTPIWIRTYEFSKPHSLFSNTHYVAIVFFLCLFTIFPSHCAFASTLAHFLQLGSLL</sequence>
<keyword evidence="1" id="KW-1133">Transmembrane helix</keyword>
<comment type="caution">
    <text evidence="2">The sequence shown here is derived from an EMBL/GenBank/DDBJ whole genome shotgun (WGS) entry which is preliminary data.</text>
</comment>
<reference evidence="2 3" key="1">
    <citation type="submission" date="2024-01" db="EMBL/GenBank/DDBJ databases">
        <title>The genomes of 5 underutilized Papilionoideae crops provide insights into root nodulation and disease resistance.</title>
        <authorList>
            <person name="Yuan L."/>
        </authorList>
    </citation>
    <scope>NUCLEOTIDE SEQUENCE [LARGE SCALE GENOMIC DNA]</scope>
    <source>
        <strain evidence="2">LY-2023</strain>
        <tissue evidence="2">Leaf</tissue>
    </source>
</reference>
<evidence type="ECO:0000313" key="3">
    <source>
        <dbReference type="Proteomes" id="UP001359559"/>
    </source>
</evidence>
<evidence type="ECO:0000256" key="1">
    <source>
        <dbReference type="SAM" id="Phobius"/>
    </source>
</evidence>
<gene>
    <name evidence="2" type="ORF">RJT34_02115</name>
</gene>
<keyword evidence="1" id="KW-0812">Transmembrane</keyword>
<feature type="transmembrane region" description="Helical" evidence="1">
    <location>
        <begin position="44"/>
        <end position="68"/>
    </location>
</feature>